<evidence type="ECO:0000313" key="4">
    <source>
        <dbReference type="Proteomes" id="UP000236497"/>
    </source>
</evidence>
<dbReference type="GO" id="GO:0030288">
    <property type="term" value="C:outer membrane-bounded periplasmic space"/>
    <property type="evidence" value="ECO:0007669"/>
    <property type="project" value="TreeGrafter"/>
</dbReference>
<dbReference type="GO" id="GO:0008745">
    <property type="term" value="F:N-acetylmuramoyl-L-alanine amidase activity"/>
    <property type="evidence" value="ECO:0007669"/>
    <property type="project" value="InterPro"/>
</dbReference>
<evidence type="ECO:0000259" key="2">
    <source>
        <dbReference type="SMART" id="SM00646"/>
    </source>
</evidence>
<dbReference type="Proteomes" id="UP000236497">
    <property type="component" value="Unassembled WGS sequence"/>
</dbReference>
<dbReference type="GO" id="GO:0009253">
    <property type="term" value="P:peptidoglycan catabolic process"/>
    <property type="evidence" value="ECO:0007669"/>
    <property type="project" value="InterPro"/>
</dbReference>
<dbReference type="NCBIfam" id="TIGR02883">
    <property type="entry name" value="spore_cwlD"/>
    <property type="match status" value="1"/>
</dbReference>
<dbReference type="Pfam" id="PF01520">
    <property type="entry name" value="Amidase_3"/>
    <property type="match status" value="1"/>
</dbReference>
<organism evidence="3 4">
    <name type="scientific">Herbinix hemicellulosilytica</name>
    <dbReference type="NCBI Taxonomy" id="1564487"/>
    <lineage>
        <taxon>Bacteria</taxon>
        <taxon>Bacillati</taxon>
        <taxon>Bacillota</taxon>
        <taxon>Clostridia</taxon>
        <taxon>Lachnospirales</taxon>
        <taxon>Lachnospiraceae</taxon>
        <taxon>Herbinix</taxon>
    </lineage>
</organism>
<proteinExistence type="predicted"/>
<dbReference type="CDD" id="cd02696">
    <property type="entry name" value="MurNAc-LAA"/>
    <property type="match status" value="1"/>
</dbReference>
<dbReference type="EMBL" id="CVTD020000024">
    <property type="protein sequence ID" value="CRZ35375.1"/>
    <property type="molecule type" value="Genomic_DNA"/>
</dbReference>
<dbReference type="OrthoDB" id="9806267at2"/>
<accession>A0A0H5SJU7</accession>
<name>A0A0H5SJU7_HERHM</name>
<reference evidence="3 4" key="1">
    <citation type="submission" date="2015-06" db="EMBL/GenBank/DDBJ databases">
        <authorList>
            <person name="Wibberg Daniel"/>
        </authorList>
    </citation>
    <scope>NUCLEOTIDE SEQUENCE [LARGE SCALE GENOMIC DNA]</scope>
    <source>
        <strain evidence="3 4">T3/55T</strain>
    </source>
</reference>
<dbReference type="AlphaFoldDB" id="A0A0H5SJU7"/>
<sequence length="242" mass="27567">MKSKYFSIIFLLLIIIARILVSDRSVKVMRFYESDMEGKYSGITIVVDPGHGGRDPGKVGVNGVLEKDINLAISLKLRDILEEKGINVIMTRTEDEGLYSESDSNKKRTDLKNRIEIINSNNALLAISIHQNSFTEEYVKGAQVFYYAQSEQGKKLAEIIQEQIKEYLKDGNHRKAKSNTNYYMLKHTSCPLVIVECGYLSNQKEAALLADSEYQEKMARAIYLGIEKYLDTLDTTKKSNFR</sequence>
<dbReference type="SUPFAM" id="SSF53187">
    <property type="entry name" value="Zn-dependent exopeptidases"/>
    <property type="match status" value="1"/>
</dbReference>
<keyword evidence="1" id="KW-0378">Hydrolase</keyword>
<dbReference type="InterPro" id="IPR050695">
    <property type="entry name" value="N-acetylmuramoyl_amidase_3"/>
</dbReference>
<protein>
    <recommendedName>
        <fullName evidence="2">MurNAc-LAA domain-containing protein</fullName>
    </recommendedName>
</protein>
<evidence type="ECO:0000313" key="3">
    <source>
        <dbReference type="EMBL" id="CRZ35375.1"/>
    </source>
</evidence>
<dbReference type="Gene3D" id="3.40.630.40">
    <property type="entry name" value="Zn-dependent exopeptidases"/>
    <property type="match status" value="1"/>
</dbReference>
<feature type="domain" description="MurNAc-LAA" evidence="2">
    <location>
        <begin position="115"/>
        <end position="227"/>
    </location>
</feature>
<dbReference type="PANTHER" id="PTHR30404">
    <property type="entry name" value="N-ACETYLMURAMOYL-L-ALANINE AMIDASE"/>
    <property type="match status" value="1"/>
</dbReference>
<dbReference type="InterPro" id="IPR014234">
    <property type="entry name" value="Spore_CwlD"/>
</dbReference>
<evidence type="ECO:0000256" key="1">
    <source>
        <dbReference type="ARBA" id="ARBA00022801"/>
    </source>
</evidence>
<dbReference type="SMART" id="SM00646">
    <property type="entry name" value="Ami_3"/>
    <property type="match status" value="1"/>
</dbReference>
<keyword evidence="4" id="KW-1185">Reference proteome</keyword>
<dbReference type="PANTHER" id="PTHR30404:SF0">
    <property type="entry name" value="N-ACETYLMURAMOYL-L-ALANINE AMIDASE AMIC"/>
    <property type="match status" value="1"/>
</dbReference>
<gene>
    <name evidence="3" type="ORF">HHT355_2178</name>
</gene>
<dbReference type="RefSeq" id="WP_103203460.1">
    <property type="nucleotide sequence ID" value="NZ_CVTD020000024.1"/>
</dbReference>
<dbReference type="InterPro" id="IPR002508">
    <property type="entry name" value="MurNAc-LAA_cat"/>
</dbReference>